<name>A0A9W6R6P1_9PSEU</name>
<comment type="caution">
    <text evidence="3">The sequence shown here is derived from an EMBL/GenBank/DDBJ whole genome shotgun (WGS) entry which is preliminary data.</text>
</comment>
<dbReference type="AlphaFoldDB" id="A0A9W6R6P1"/>
<keyword evidence="2" id="KW-0812">Transmembrane</keyword>
<evidence type="ECO:0000256" key="2">
    <source>
        <dbReference type="SAM" id="Phobius"/>
    </source>
</evidence>
<protein>
    <submittedName>
        <fullName evidence="3">Uncharacterized protein</fullName>
    </submittedName>
</protein>
<feature type="region of interest" description="Disordered" evidence="1">
    <location>
        <begin position="1"/>
        <end position="22"/>
    </location>
</feature>
<keyword evidence="2" id="KW-0472">Membrane</keyword>
<accession>A0A9W6R6P1</accession>
<organism evidence="3 4">
    <name type="scientific">Amycolatopsis taiwanensis</name>
    <dbReference type="NCBI Taxonomy" id="342230"/>
    <lineage>
        <taxon>Bacteria</taxon>
        <taxon>Bacillati</taxon>
        <taxon>Actinomycetota</taxon>
        <taxon>Actinomycetes</taxon>
        <taxon>Pseudonocardiales</taxon>
        <taxon>Pseudonocardiaceae</taxon>
        <taxon>Amycolatopsis</taxon>
    </lineage>
</organism>
<evidence type="ECO:0000313" key="3">
    <source>
        <dbReference type="EMBL" id="GLY68597.1"/>
    </source>
</evidence>
<proteinExistence type="predicted"/>
<reference evidence="3" key="1">
    <citation type="submission" date="2023-03" db="EMBL/GenBank/DDBJ databases">
        <title>Amycolatopsis taiwanensis NBRC 103393.</title>
        <authorList>
            <person name="Ichikawa N."/>
            <person name="Sato H."/>
            <person name="Tonouchi N."/>
        </authorList>
    </citation>
    <scope>NUCLEOTIDE SEQUENCE</scope>
    <source>
        <strain evidence="3">NBRC 103393</strain>
    </source>
</reference>
<gene>
    <name evidence="3" type="ORF">Atai01_52160</name>
</gene>
<feature type="transmembrane region" description="Helical" evidence="2">
    <location>
        <begin position="50"/>
        <end position="70"/>
    </location>
</feature>
<evidence type="ECO:0000256" key="1">
    <source>
        <dbReference type="SAM" id="MobiDB-lite"/>
    </source>
</evidence>
<dbReference type="Proteomes" id="UP001165136">
    <property type="component" value="Unassembled WGS sequence"/>
</dbReference>
<keyword evidence="4" id="KW-1185">Reference proteome</keyword>
<keyword evidence="2" id="KW-1133">Transmembrane helix</keyword>
<evidence type="ECO:0000313" key="4">
    <source>
        <dbReference type="Proteomes" id="UP001165136"/>
    </source>
</evidence>
<sequence>MATVPPQDDHNRPISADDAGSGGVAVLETWGQTLRLITVVTVPPTVIGLVAPYIAGAVGVPLVTGVMLVLRATPGRRRRRR</sequence>
<dbReference type="EMBL" id="BSTI01000012">
    <property type="protein sequence ID" value="GLY68597.1"/>
    <property type="molecule type" value="Genomic_DNA"/>
</dbReference>